<name>A0A183TTJ7_SCHSO</name>
<evidence type="ECO:0000313" key="2">
    <source>
        <dbReference type="Proteomes" id="UP000275846"/>
    </source>
</evidence>
<gene>
    <name evidence="1" type="ORF">SSLN_LOCUS19795</name>
</gene>
<proteinExistence type="predicted"/>
<dbReference type="WBParaSite" id="SSLN_0002053001-mRNA-1">
    <property type="protein sequence ID" value="SSLN_0002053001-mRNA-1"/>
    <property type="gene ID" value="SSLN_0002053001"/>
</dbReference>
<dbReference type="AlphaFoldDB" id="A0A183TTJ7"/>
<dbReference type="EMBL" id="UYSU01049401">
    <property type="protein sequence ID" value="VDM06181.1"/>
    <property type="molecule type" value="Genomic_DNA"/>
</dbReference>
<dbReference type="Proteomes" id="UP000275846">
    <property type="component" value="Unassembled WGS sequence"/>
</dbReference>
<accession>A0A183TTJ7</accession>
<reference evidence="3" key="1">
    <citation type="submission" date="2016-06" db="UniProtKB">
        <authorList>
            <consortium name="WormBaseParasite"/>
        </authorList>
    </citation>
    <scope>IDENTIFICATION</scope>
</reference>
<protein>
    <submittedName>
        <fullName evidence="1 3">Uncharacterized protein</fullName>
    </submittedName>
</protein>
<evidence type="ECO:0000313" key="1">
    <source>
        <dbReference type="EMBL" id="VDM06181.1"/>
    </source>
</evidence>
<keyword evidence="2" id="KW-1185">Reference proteome</keyword>
<reference evidence="1 2" key="2">
    <citation type="submission" date="2018-11" db="EMBL/GenBank/DDBJ databases">
        <authorList>
            <consortium name="Pathogen Informatics"/>
        </authorList>
    </citation>
    <scope>NUCLEOTIDE SEQUENCE [LARGE SCALE GENOMIC DNA]</scope>
    <source>
        <strain evidence="1 2">NST_G2</strain>
    </source>
</reference>
<organism evidence="3">
    <name type="scientific">Schistocephalus solidus</name>
    <name type="common">Tapeworm</name>
    <dbReference type="NCBI Taxonomy" id="70667"/>
    <lineage>
        <taxon>Eukaryota</taxon>
        <taxon>Metazoa</taxon>
        <taxon>Spiralia</taxon>
        <taxon>Lophotrochozoa</taxon>
        <taxon>Platyhelminthes</taxon>
        <taxon>Cestoda</taxon>
        <taxon>Eucestoda</taxon>
        <taxon>Diphyllobothriidea</taxon>
        <taxon>Diphyllobothriidae</taxon>
        <taxon>Schistocephalus</taxon>
    </lineage>
</organism>
<evidence type="ECO:0000313" key="3">
    <source>
        <dbReference type="WBParaSite" id="SSLN_0002053001-mRNA-1"/>
    </source>
</evidence>
<sequence length="72" mass="7913">MTSRSPIVCFDFVLARESAKRESAGDREPNCWVIITPTSKMDDEMTAINDSEVDDQAAIASITTSSGDRESR</sequence>